<dbReference type="InterPro" id="IPR001138">
    <property type="entry name" value="Zn2Cys6_DnaBD"/>
</dbReference>
<dbReference type="PANTHER" id="PTHR38791:SF5">
    <property type="entry name" value="TRANSCRIPTION FACTOR DBAG-RELATED"/>
    <property type="match status" value="1"/>
</dbReference>
<accession>A0A9W9BFQ1</accession>
<dbReference type="SMART" id="SM00066">
    <property type="entry name" value="GAL4"/>
    <property type="match status" value="1"/>
</dbReference>
<dbReference type="RefSeq" id="XP_056028586.1">
    <property type="nucleotide sequence ID" value="XM_056171728.1"/>
</dbReference>
<proteinExistence type="predicted"/>
<dbReference type="GeneID" id="80866416"/>
<protein>
    <submittedName>
        <fullName evidence="3">Fungal zn(2)-Cys(6) binuclear cluster domain-containing protein</fullName>
    </submittedName>
</protein>
<reference evidence="3" key="1">
    <citation type="submission" date="2022-09" db="EMBL/GenBank/DDBJ databases">
        <title>Chromosome-level assembly of Trichoderma breve T069, a fungus used in development of biopesticide product.</title>
        <authorList>
            <person name="Lin R."/>
            <person name="Liu T."/>
        </authorList>
    </citation>
    <scope>NUCLEOTIDE SEQUENCE</scope>
    <source>
        <strain evidence="3">T069</strain>
    </source>
</reference>
<dbReference type="InterPro" id="IPR036864">
    <property type="entry name" value="Zn2-C6_fun-type_DNA-bd_sf"/>
</dbReference>
<feature type="domain" description="Zn(2)-C6 fungal-type" evidence="2">
    <location>
        <begin position="9"/>
        <end position="37"/>
    </location>
</feature>
<dbReference type="CDD" id="cd00067">
    <property type="entry name" value="GAL4"/>
    <property type="match status" value="1"/>
</dbReference>
<dbReference type="Proteomes" id="UP001140511">
    <property type="component" value="Unassembled WGS sequence"/>
</dbReference>
<dbReference type="GO" id="GO:0000981">
    <property type="term" value="F:DNA-binding transcription factor activity, RNA polymerase II-specific"/>
    <property type="evidence" value="ECO:0007669"/>
    <property type="project" value="InterPro"/>
</dbReference>
<dbReference type="AlphaFoldDB" id="A0A9W9BFQ1"/>
<dbReference type="SUPFAM" id="SSF57701">
    <property type="entry name" value="Zn2/Cys6 DNA-binding domain"/>
    <property type="match status" value="1"/>
</dbReference>
<sequence length="440" mass="49028">MVYYGISKGCETCKKRKKKCDGTKPNCNTCRKTGRQCLGYKDYSSLLFRYFAPVASHHLMAYPDTSHSVANIVKWETLESFIRNFVVPPSDERNSRGFLHGLQEIIRSVPAESDLVRAASAVSIACKGNCDGDPAALTHAAEEYGDILRSFRGILLRSTTVWSPQTLITAVILGLYEIVNIDHTPASNQNVHAQGATTVLSDTNATRHTVRSLQEDAWKVDQKCSQWSMTRFSGWKPHEFGFVNEDARVINCEYCVSGPVLEYSDLYVAAVWNTYRKAHILVLDIINQCSIRFNDIAISATIQHRAAKIADSLTTSVPFHLSHNLEQYIKATKTGSEASVGRSVGGLLLIHPLYAAATCAVIPFETRMYFKRCLAWIGQKMGIGLATRMSERSNPAFEQPGIQSTITWQGDSGVTFQRNVDTERLMWAGMLLRPAWENTA</sequence>
<keyword evidence="4" id="KW-1185">Reference proteome</keyword>
<dbReference type="Pfam" id="PF00172">
    <property type="entry name" value="Zn_clus"/>
    <property type="match status" value="1"/>
</dbReference>
<dbReference type="EMBL" id="JAOPEN010000003">
    <property type="protein sequence ID" value="KAJ4859530.1"/>
    <property type="molecule type" value="Genomic_DNA"/>
</dbReference>
<comment type="caution">
    <text evidence="3">The sequence shown here is derived from an EMBL/GenBank/DDBJ whole genome shotgun (WGS) entry which is preliminary data.</text>
</comment>
<gene>
    <name evidence="3" type="ORF">T069G_04518</name>
</gene>
<dbReference type="PROSITE" id="PS50048">
    <property type="entry name" value="ZN2_CY6_FUNGAL_2"/>
    <property type="match status" value="1"/>
</dbReference>
<keyword evidence="1" id="KW-0539">Nucleus</keyword>
<evidence type="ECO:0000259" key="2">
    <source>
        <dbReference type="PROSITE" id="PS50048"/>
    </source>
</evidence>
<dbReference type="GO" id="GO:0008270">
    <property type="term" value="F:zinc ion binding"/>
    <property type="evidence" value="ECO:0007669"/>
    <property type="project" value="InterPro"/>
</dbReference>
<organism evidence="3 4">
    <name type="scientific">Trichoderma breve</name>
    <dbReference type="NCBI Taxonomy" id="2034170"/>
    <lineage>
        <taxon>Eukaryota</taxon>
        <taxon>Fungi</taxon>
        <taxon>Dikarya</taxon>
        <taxon>Ascomycota</taxon>
        <taxon>Pezizomycotina</taxon>
        <taxon>Sordariomycetes</taxon>
        <taxon>Hypocreomycetidae</taxon>
        <taxon>Hypocreales</taxon>
        <taxon>Hypocreaceae</taxon>
        <taxon>Trichoderma</taxon>
    </lineage>
</organism>
<evidence type="ECO:0000256" key="1">
    <source>
        <dbReference type="ARBA" id="ARBA00023242"/>
    </source>
</evidence>
<evidence type="ECO:0000313" key="3">
    <source>
        <dbReference type="EMBL" id="KAJ4859530.1"/>
    </source>
</evidence>
<dbReference type="Gene3D" id="4.10.240.10">
    <property type="entry name" value="Zn(2)-C6 fungal-type DNA-binding domain"/>
    <property type="match status" value="1"/>
</dbReference>
<evidence type="ECO:0000313" key="4">
    <source>
        <dbReference type="Proteomes" id="UP001140511"/>
    </source>
</evidence>
<dbReference type="InterPro" id="IPR053175">
    <property type="entry name" value="DHMBA_Reg_Transcription_Factor"/>
</dbReference>
<dbReference type="PROSITE" id="PS00463">
    <property type="entry name" value="ZN2_CY6_FUNGAL_1"/>
    <property type="match status" value="1"/>
</dbReference>
<dbReference type="PANTHER" id="PTHR38791">
    <property type="entry name" value="ZN(II)2CYS6 TRANSCRIPTION FACTOR (EUROFUNG)-RELATED-RELATED"/>
    <property type="match status" value="1"/>
</dbReference>
<name>A0A9W9BFQ1_9HYPO</name>